<dbReference type="PANTHER" id="PTHR43827">
    <property type="entry name" value="2,5-DIKETO-D-GLUCONIC ACID REDUCTASE"/>
    <property type="match status" value="1"/>
</dbReference>
<dbReference type="SUPFAM" id="SSF51430">
    <property type="entry name" value="NAD(P)-linked oxidoreductase"/>
    <property type="match status" value="1"/>
</dbReference>
<dbReference type="PRINTS" id="PR00069">
    <property type="entry name" value="ALDKETRDTASE"/>
</dbReference>
<reference evidence="3" key="1">
    <citation type="submission" date="2022-11" db="UniProtKB">
        <authorList>
            <consortium name="WormBaseParasite"/>
        </authorList>
    </citation>
    <scope>IDENTIFICATION</scope>
</reference>
<dbReference type="InterPro" id="IPR036812">
    <property type="entry name" value="NAD(P)_OxRdtase_dom_sf"/>
</dbReference>
<dbReference type="GO" id="GO:0016491">
    <property type="term" value="F:oxidoreductase activity"/>
    <property type="evidence" value="ECO:0007669"/>
    <property type="project" value="InterPro"/>
</dbReference>
<feature type="domain" description="NADP-dependent oxidoreductase" evidence="1">
    <location>
        <begin position="20"/>
        <end position="120"/>
    </location>
</feature>
<sequence>MPNKLENLKMSNGVEFPIFGLGTWQAYDSAQLTQALEVALESGYRHIDTAEMYLNENIIGDFLDAKFKSGKFKRSDIFITSKLAPFWHQPDYAEWAIDESLKSLKTDYIDLFLIHNPCPYK</sequence>
<evidence type="ECO:0000313" key="3">
    <source>
        <dbReference type="WBParaSite" id="ACRNAN_scaffold2207.g11684.t1"/>
    </source>
</evidence>
<dbReference type="Gene3D" id="3.20.20.100">
    <property type="entry name" value="NADP-dependent oxidoreductase domain"/>
    <property type="match status" value="1"/>
</dbReference>
<organism evidence="2 3">
    <name type="scientific">Acrobeloides nanus</name>
    <dbReference type="NCBI Taxonomy" id="290746"/>
    <lineage>
        <taxon>Eukaryota</taxon>
        <taxon>Metazoa</taxon>
        <taxon>Ecdysozoa</taxon>
        <taxon>Nematoda</taxon>
        <taxon>Chromadorea</taxon>
        <taxon>Rhabditida</taxon>
        <taxon>Tylenchina</taxon>
        <taxon>Cephalobomorpha</taxon>
        <taxon>Cephaloboidea</taxon>
        <taxon>Cephalobidae</taxon>
        <taxon>Acrobeloides</taxon>
    </lineage>
</organism>
<dbReference type="InterPro" id="IPR023210">
    <property type="entry name" value="NADP_OxRdtase_dom"/>
</dbReference>
<proteinExistence type="predicted"/>
<dbReference type="Pfam" id="PF00248">
    <property type="entry name" value="Aldo_ket_red"/>
    <property type="match status" value="1"/>
</dbReference>
<name>A0A914DBQ2_9BILA</name>
<dbReference type="PANTHER" id="PTHR43827:SF14">
    <property type="entry name" value="NADP-DEPENDENT OXIDOREDUCTASE DOMAIN-CONTAINING PROTEIN"/>
    <property type="match status" value="1"/>
</dbReference>
<keyword evidence="2" id="KW-1185">Reference proteome</keyword>
<protein>
    <submittedName>
        <fullName evidence="3">NADP-dependent oxidoreductase domain-containing protein</fullName>
    </submittedName>
</protein>
<dbReference type="InterPro" id="IPR018170">
    <property type="entry name" value="Aldo/ket_reductase_CS"/>
</dbReference>
<evidence type="ECO:0000313" key="2">
    <source>
        <dbReference type="Proteomes" id="UP000887540"/>
    </source>
</evidence>
<accession>A0A914DBQ2</accession>
<dbReference type="AlphaFoldDB" id="A0A914DBQ2"/>
<dbReference type="InterPro" id="IPR020471">
    <property type="entry name" value="AKR"/>
</dbReference>
<evidence type="ECO:0000259" key="1">
    <source>
        <dbReference type="Pfam" id="PF00248"/>
    </source>
</evidence>
<dbReference type="Proteomes" id="UP000887540">
    <property type="component" value="Unplaced"/>
</dbReference>
<dbReference type="WBParaSite" id="ACRNAN_scaffold2207.g11684.t1">
    <property type="protein sequence ID" value="ACRNAN_scaffold2207.g11684.t1"/>
    <property type="gene ID" value="ACRNAN_scaffold2207.g11684"/>
</dbReference>
<dbReference type="PROSITE" id="PS00798">
    <property type="entry name" value="ALDOKETO_REDUCTASE_1"/>
    <property type="match status" value="1"/>
</dbReference>